<reference evidence="1" key="1">
    <citation type="journal article" date="2019" name="Sci. Rep.">
        <title>Draft genome of Tanacetum cinerariifolium, the natural source of mosquito coil.</title>
        <authorList>
            <person name="Yamashiro T."/>
            <person name="Shiraishi A."/>
            <person name="Satake H."/>
            <person name="Nakayama K."/>
        </authorList>
    </citation>
    <scope>NUCLEOTIDE SEQUENCE</scope>
</reference>
<protein>
    <submittedName>
        <fullName evidence="1">Cysteine-rich RLK (Receptor-like protein kinase) 8, putative</fullName>
    </submittedName>
</protein>
<dbReference type="AlphaFoldDB" id="A0A699KVB8"/>
<name>A0A699KVB8_TANCI</name>
<dbReference type="EMBL" id="BKCJ010546551">
    <property type="protein sequence ID" value="GFB07480.1"/>
    <property type="molecule type" value="Genomic_DNA"/>
</dbReference>
<comment type="caution">
    <text evidence="1">The sequence shown here is derived from an EMBL/GenBank/DDBJ whole genome shotgun (WGS) entry which is preliminary data.</text>
</comment>
<organism evidence="1">
    <name type="scientific">Tanacetum cinerariifolium</name>
    <name type="common">Dalmatian daisy</name>
    <name type="synonym">Chrysanthemum cinerariifolium</name>
    <dbReference type="NCBI Taxonomy" id="118510"/>
    <lineage>
        <taxon>Eukaryota</taxon>
        <taxon>Viridiplantae</taxon>
        <taxon>Streptophyta</taxon>
        <taxon>Embryophyta</taxon>
        <taxon>Tracheophyta</taxon>
        <taxon>Spermatophyta</taxon>
        <taxon>Magnoliopsida</taxon>
        <taxon>eudicotyledons</taxon>
        <taxon>Gunneridae</taxon>
        <taxon>Pentapetalae</taxon>
        <taxon>asterids</taxon>
        <taxon>campanulids</taxon>
        <taxon>Asterales</taxon>
        <taxon>Asteraceae</taxon>
        <taxon>Asteroideae</taxon>
        <taxon>Anthemideae</taxon>
        <taxon>Anthemidinae</taxon>
        <taxon>Tanacetum</taxon>
    </lineage>
</organism>
<evidence type="ECO:0000313" key="1">
    <source>
        <dbReference type="EMBL" id="GFB07480.1"/>
    </source>
</evidence>
<keyword evidence="1" id="KW-0675">Receptor</keyword>
<dbReference type="PANTHER" id="PTHR11439:SF484">
    <property type="entry name" value="REVERSE TRANSCRIPTASE TY1_COPIA-TYPE DOMAIN-CONTAINING PROTEIN"/>
    <property type="match status" value="1"/>
</dbReference>
<keyword evidence="1" id="KW-0808">Transferase</keyword>
<dbReference type="CDD" id="cd09272">
    <property type="entry name" value="RNase_HI_RT_Ty1"/>
    <property type="match status" value="1"/>
</dbReference>
<keyword evidence="1" id="KW-0418">Kinase</keyword>
<sequence length="190" mass="22302">MKGTPELGILYANHGHHRAEGFTDVDYTGCPNTSRSTTRYYVFVRGNLVSWKSKKQIFVSRSSSKDEYKAMAQTTYKLVWLRNLPGTKMSSEYQQDYKKSHAYALKIYNDPNMFDALRDIYRTLESRYVHERRTIDPSFCNDLSNDSVAKFTAIGFYCLLALDEEICPRFIYEFYKTLRLERDSNNHFSI</sequence>
<accession>A0A699KVB8</accession>
<gene>
    <name evidence="1" type="ORF">Tci_679451</name>
</gene>
<proteinExistence type="predicted"/>
<dbReference type="GO" id="GO:0016301">
    <property type="term" value="F:kinase activity"/>
    <property type="evidence" value="ECO:0007669"/>
    <property type="project" value="UniProtKB-KW"/>
</dbReference>
<dbReference type="PANTHER" id="PTHR11439">
    <property type="entry name" value="GAG-POL-RELATED RETROTRANSPOSON"/>
    <property type="match status" value="1"/>
</dbReference>